<gene>
    <name evidence="7" type="ORF">K458DRAFT_305009</name>
</gene>
<keyword evidence="3" id="KW-0677">Repeat</keyword>
<evidence type="ECO:0000313" key="8">
    <source>
        <dbReference type="Proteomes" id="UP000799291"/>
    </source>
</evidence>
<proteinExistence type="predicted"/>
<dbReference type="Gene3D" id="1.25.10.10">
    <property type="entry name" value="Leucine-rich Repeat Variant"/>
    <property type="match status" value="3"/>
</dbReference>
<reference evidence="7" key="1">
    <citation type="journal article" date="2020" name="Stud. Mycol.">
        <title>101 Dothideomycetes genomes: a test case for predicting lifestyles and emergence of pathogens.</title>
        <authorList>
            <person name="Haridas S."/>
            <person name="Albert R."/>
            <person name="Binder M."/>
            <person name="Bloem J."/>
            <person name="Labutti K."/>
            <person name="Salamov A."/>
            <person name="Andreopoulos B."/>
            <person name="Baker S."/>
            <person name="Barry K."/>
            <person name="Bills G."/>
            <person name="Bluhm B."/>
            <person name="Cannon C."/>
            <person name="Castanera R."/>
            <person name="Culley D."/>
            <person name="Daum C."/>
            <person name="Ezra D."/>
            <person name="Gonzalez J."/>
            <person name="Henrissat B."/>
            <person name="Kuo A."/>
            <person name="Liang C."/>
            <person name="Lipzen A."/>
            <person name="Lutzoni F."/>
            <person name="Magnuson J."/>
            <person name="Mondo S."/>
            <person name="Nolan M."/>
            <person name="Ohm R."/>
            <person name="Pangilinan J."/>
            <person name="Park H.-J."/>
            <person name="Ramirez L."/>
            <person name="Alfaro M."/>
            <person name="Sun H."/>
            <person name="Tritt A."/>
            <person name="Yoshinaga Y."/>
            <person name="Zwiers L.-H."/>
            <person name="Turgeon B."/>
            <person name="Goodwin S."/>
            <person name="Spatafora J."/>
            <person name="Crous P."/>
            <person name="Grigoriev I."/>
        </authorList>
    </citation>
    <scope>NUCLEOTIDE SEQUENCE</scope>
    <source>
        <strain evidence="7">CBS 122367</strain>
    </source>
</reference>
<dbReference type="PANTHER" id="PTHR23346:SF19">
    <property type="entry name" value="PROTEASOME ADAPTER AND SCAFFOLD PROTEIN ECM29"/>
    <property type="match status" value="1"/>
</dbReference>
<dbReference type="Pfam" id="PF24492">
    <property type="entry name" value="HEAT_ECM29"/>
    <property type="match status" value="1"/>
</dbReference>
<dbReference type="InterPro" id="IPR016024">
    <property type="entry name" value="ARM-type_fold"/>
</dbReference>
<dbReference type="GO" id="GO:0043248">
    <property type="term" value="P:proteasome assembly"/>
    <property type="evidence" value="ECO:0007669"/>
    <property type="project" value="InterPro"/>
</dbReference>
<dbReference type="InterPro" id="IPR011989">
    <property type="entry name" value="ARM-like"/>
</dbReference>
<keyword evidence="8" id="KW-1185">Reference proteome</keyword>
<dbReference type="GO" id="GO:0005737">
    <property type="term" value="C:cytoplasm"/>
    <property type="evidence" value="ECO:0007669"/>
    <property type="project" value="UniProtKB-SubCell"/>
</dbReference>
<dbReference type="GO" id="GO:0000502">
    <property type="term" value="C:proteasome complex"/>
    <property type="evidence" value="ECO:0007669"/>
    <property type="project" value="UniProtKB-KW"/>
</dbReference>
<dbReference type="Pfam" id="PF13001">
    <property type="entry name" value="ECM29_N"/>
    <property type="match status" value="1"/>
</dbReference>
<evidence type="ECO:0000256" key="1">
    <source>
        <dbReference type="ARBA" id="ARBA00004496"/>
    </source>
</evidence>
<evidence type="ECO:0000256" key="2">
    <source>
        <dbReference type="ARBA" id="ARBA00022490"/>
    </source>
</evidence>
<keyword evidence="4" id="KW-0647">Proteasome</keyword>
<dbReference type="Proteomes" id="UP000799291">
    <property type="component" value="Unassembled WGS sequence"/>
</dbReference>
<dbReference type="GO" id="GO:0036503">
    <property type="term" value="P:ERAD pathway"/>
    <property type="evidence" value="ECO:0007669"/>
    <property type="project" value="TreeGrafter"/>
</dbReference>
<evidence type="ECO:0000256" key="4">
    <source>
        <dbReference type="ARBA" id="ARBA00022942"/>
    </source>
</evidence>
<dbReference type="GO" id="GO:0060090">
    <property type="term" value="F:molecular adaptor activity"/>
    <property type="evidence" value="ECO:0007669"/>
    <property type="project" value="InterPro"/>
</dbReference>
<evidence type="ECO:0000256" key="3">
    <source>
        <dbReference type="ARBA" id="ARBA00022737"/>
    </source>
</evidence>
<evidence type="ECO:0000313" key="7">
    <source>
        <dbReference type="EMBL" id="KAF2683518.1"/>
    </source>
</evidence>
<comment type="subcellular location">
    <subcellularLocation>
        <location evidence="1">Cytoplasm</location>
    </subcellularLocation>
</comment>
<protein>
    <submittedName>
        <fullName evidence="7">ARM repeat-containing protein</fullName>
    </submittedName>
</protein>
<feature type="domain" description="Proteasome adapter and scaffold protein ECM29 HEAT-repeat" evidence="6">
    <location>
        <begin position="1328"/>
        <end position="1489"/>
    </location>
</feature>
<accession>A0A6G1IZG0</accession>
<feature type="domain" description="Proteasome component Ecm29 N-terminal" evidence="5">
    <location>
        <begin position="15"/>
        <end position="533"/>
    </location>
</feature>
<evidence type="ECO:0000259" key="5">
    <source>
        <dbReference type="Pfam" id="PF13001"/>
    </source>
</evidence>
<dbReference type="InterPro" id="IPR024372">
    <property type="entry name" value="Ecm29_N"/>
</dbReference>
<dbReference type="Pfam" id="PF23731">
    <property type="entry name" value="ARM_ECM29_C"/>
    <property type="match status" value="1"/>
</dbReference>
<dbReference type="OrthoDB" id="16066at2759"/>
<evidence type="ECO:0000259" key="6">
    <source>
        <dbReference type="Pfam" id="PF24492"/>
    </source>
</evidence>
<dbReference type="PANTHER" id="PTHR23346">
    <property type="entry name" value="TRANSLATIONAL ACTIVATOR GCN1-RELATED"/>
    <property type="match status" value="1"/>
</dbReference>
<dbReference type="EMBL" id="MU005584">
    <property type="protein sequence ID" value="KAF2683518.1"/>
    <property type="molecule type" value="Genomic_DNA"/>
</dbReference>
<keyword evidence="2" id="KW-0963">Cytoplasm</keyword>
<dbReference type="GO" id="GO:0005634">
    <property type="term" value="C:nucleus"/>
    <property type="evidence" value="ECO:0007669"/>
    <property type="project" value="TreeGrafter"/>
</dbReference>
<organism evidence="7 8">
    <name type="scientific">Lentithecium fluviatile CBS 122367</name>
    <dbReference type="NCBI Taxonomy" id="1168545"/>
    <lineage>
        <taxon>Eukaryota</taxon>
        <taxon>Fungi</taxon>
        <taxon>Dikarya</taxon>
        <taxon>Ascomycota</taxon>
        <taxon>Pezizomycotina</taxon>
        <taxon>Dothideomycetes</taxon>
        <taxon>Pleosporomycetidae</taxon>
        <taxon>Pleosporales</taxon>
        <taxon>Massarineae</taxon>
        <taxon>Lentitheciaceae</taxon>
        <taxon>Lentithecium</taxon>
    </lineage>
</organism>
<sequence length="1726" mass="190865">MAAAQTPEARELALVGKVEMRIALADSEKKLEDLLKLYLTPLLLKLGSESVAVRNKVISICQHINTRIKPPEIKLPVGALLKQFKEHGDVPLIRHFDILYIQQGISRLPVADRLELLPILIQGISADYAKSPQHASQLFHLILRLLTHFKLPLRGSKEDDELRTSLGVADEDAAFLSHWFGKLLLLTIVRQSSPDSGSSARCPGLSVDDYKFLTLQGKPDAWDPSADAGLNLTEAKALVARFLASGMFSDEEKFLPALFASADTNSRISEVGEDVLKRVIQSKDVEDRDLVQTLFRLYFGSTTSEGPLPVKTPLRIKIIGVLSKSVACTTFPKEIATMVEEGLLSPELNPTKTTAGREASKFRSAIFSLVNFVARRGSATHLSSVAEGLVGNLRAFLQDQGWPTPDRDQDMELRGYGYETIGLLAKAAPEKILLEPTLDLLEWLFRSFRGDASGKDVAVSIEEALSSVLGAFSKPFDDSIRPKFRQLLLRYSSTDQSTVGGGFSRSSRYVATRFANRCLPFDDVIARWIDILAVSGGSNERHEVVEEGKKGLDPYWFRMSNLVPGSDADRSNFSFPNFDDLVQFIFVQQSEDEDDMEIDDEGDVVQRAQRLQSRFPDTLSTIITFCSEIAMHAALGDHEIREELSEDWGRKLQTLLSTDLRARQAFRSFTASSSHATSLATLLRASFDQLTRDELADVGEIGSSFVRLLSLCPEKIWSQASLLGELRALQPSILSNNANRRLAAAQAYGLLASHQECDQALLEKSHTVFFEKIKAWKDAVGGEINQTSGAIAALGYHFSRLHWRQAITLSDGHPVYQLLETLVEILKDSKDATLKGAVFVCLDQLSLFYVISPSVVARYAKFQDVAQQVYDSAKAGTTSAILALGHLAMITDEAADSEETTDYSFIAEKLYELHEVRQPEVQFSVGEALSCFASGWDTKALTAELDIEHPQQKHDPWDTPLITPSGPKREITLATVLEKTLKGCRQSKPSLKKASVIWLLCLLQYCGHKPEIQHYLPQSQVAFKYCLSDRDEVVQEAASRGLGLVYEKGDRQLKDDLARDLVGSFSDNKAKMSGTVSEDTQLFEPGALPTGDGSITTYKDILNLASEVGDSSLVYRFMSLASNNSIWSSRAAFGRFGLSNIFSDSSVDGYLAENPKLYPKLYRYRFDPNPNVQRSMNDIWNALVKDSSATIDKHFDAIMDDLLTSILTKEWRVRQASCAAVSDLVQGRNIDKYEKYLGDIWDKCFKVLDDIKESVRVAAQSLARVLTGILTRSLEAGDSSLKTANAMLSRVLPFLFSGSGLESSAAEVRIFAVQTVLKIVKKSNGKTLNPHVPELVERLLGLLSSLEPEAVNYLHLNASKYNLTEQKIDDMRLQNVSSSPITESIERCLDLADADAMKALVPRIEAAMKAAVGLPSKVGCSRILVTLSTRHNFLFKPYADGFLKLIQKYIHDRNDTVSSSYAAAAGYVARLASDQQLLATIAFCQKLYFESDDDKSRLSAGDIILSISKNAADRFTAFSSDLLPFIFLVKHDTNDQVKKLFEDTWSDNVAGSRAVFLYLKEIAALADKYLDSAKWVLKHTAAKTIADAVMSIAHGTEAIGKSNAEILFPALDKAMGGKTWEGKEVVLEAFVRFVERGESLWKEDGKVAKQIEKVAIREAKRQNKVFRPHALEALGKICRARSDLELSGTVIGIVEAVLYEVLGGEEEDKGEKMDVDGGEPLKDAQV</sequence>
<dbReference type="InterPro" id="IPR055443">
    <property type="entry name" value="HEAT_ECM29"/>
</dbReference>
<name>A0A6G1IZG0_9PLEO</name>
<dbReference type="SUPFAM" id="SSF48371">
    <property type="entry name" value="ARM repeat"/>
    <property type="match status" value="1"/>
</dbReference>